<accession>M7NXN2</accession>
<feature type="transmembrane region" description="Helical" evidence="1">
    <location>
        <begin position="12"/>
        <end position="28"/>
    </location>
</feature>
<keyword evidence="1" id="KW-0472">Membrane</keyword>
<dbReference type="PATRIC" id="fig|1286106.3.peg.2508"/>
<evidence type="ECO:0000256" key="1">
    <source>
        <dbReference type="SAM" id="Phobius"/>
    </source>
</evidence>
<reference evidence="2 3" key="1">
    <citation type="journal article" date="2013" name="Genome Announc.">
        <title>Draft Genome Sequence of Methylophaga lonarensis MPLT, a Haloalkaliphilic (Non-Methane-Utilizing) Methylotroph.</title>
        <authorList>
            <person name="Shetty S.A."/>
            <person name="Marathe N.P."/>
            <person name="Munot H."/>
            <person name="Antony C.P."/>
            <person name="Dhotre D.P."/>
            <person name="Murrell J.C."/>
            <person name="Shouche Y.S."/>
        </authorList>
    </citation>
    <scope>NUCLEOTIDE SEQUENCE [LARGE SCALE GENOMIC DNA]</scope>
    <source>
        <strain evidence="2 3">MPL</strain>
    </source>
</reference>
<protein>
    <recommendedName>
        <fullName evidence="4">Integral membrane protein</fullName>
    </recommendedName>
</protein>
<dbReference type="EMBL" id="APHR01000077">
    <property type="protein sequence ID" value="EMR12027.1"/>
    <property type="molecule type" value="Genomic_DNA"/>
</dbReference>
<keyword evidence="1" id="KW-1133">Transmembrane helix</keyword>
<dbReference type="RefSeq" id="WP_009727452.1">
    <property type="nucleotide sequence ID" value="NZ_APHR01000077.1"/>
</dbReference>
<dbReference type="Proteomes" id="UP000012019">
    <property type="component" value="Unassembled WGS sequence"/>
</dbReference>
<comment type="caution">
    <text evidence="2">The sequence shown here is derived from an EMBL/GenBank/DDBJ whole genome shotgun (WGS) entry which is preliminary data.</text>
</comment>
<evidence type="ECO:0000313" key="2">
    <source>
        <dbReference type="EMBL" id="EMR12027.1"/>
    </source>
</evidence>
<feature type="transmembrane region" description="Helical" evidence="1">
    <location>
        <begin position="61"/>
        <end position="84"/>
    </location>
</feature>
<sequence>MTESVLDGTSQFALLTLLLAVVAYIRTVPYKQLAEKRVELNKAATGNEAVKSQLRDVLAQMIVLDGVQIVCAALGVLLVGRTLWGSCFDGLILLTLFLLAVLMLLFHLKTNLAAIAKAVKKYPCD</sequence>
<evidence type="ECO:0008006" key="4">
    <source>
        <dbReference type="Google" id="ProtNLM"/>
    </source>
</evidence>
<keyword evidence="1" id="KW-0812">Transmembrane</keyword>
<proteinExistence type="predicted"/>
<name>M7NXN2_9GAMM</name>
<organism evidence="2 3">
    <name type="scientific">Methylophaga lonarensis MPL</name>
    <dbReference type="NCBI Taxonomy" id="1286106"/>
    <lineage>
        <taxon>Bacteria</taxon>
        <taxon>Pseudomonadati</taxon>
        <taxon>Pseudomonadota</taxon>
        <taxon>Gammaproteobacteria</taxon>
        <taxon>Thiotrichales</taxon>
        <taxon>Piscirickettsiaceae</taxon>
        <taxon>Methylophaga</taxon>
    </lineage>
</organism>
<dbReference type="AlphaFoldDB" id="M7NXN2"/>
<evidence type="ECO:0000313" key="3">
    <source>
        <dbReference type="Proteomes" id="UP000012019"/>
    </source>
</evidence>
<keyword evidence="3" id="KW-1185">Reference proteome</keyword>
<feature type="transmembrane region" description="Helical" evidence="1">
    <location>
        <begin position="90"/>
        <end position="108"/>
    </location>
</feature>
<gene>
    <name evidence="2" type="ORF">MPL1_12558</name>
</gene>